<keyword evidence="3 7" id="KW-0645">Protease</keyword>
<dbReference type="FunFam" id="3.40.50.1820:FF:000118">
    <property type="entry name" value="Carboxypeptidase"/>
    <property type="match status" value="1"/>
</dbReference>
<feature type="chain" id="PRO_5017497841" description="Carboxypeptidase" evidence="7">
    <location>
        <begin position="19"/>
        <end position="530"/>
    </location>
</feature>
<organism evidence="8 9">
    <name type="scientific">Coleophoma cylindrospora</name>
    <dbReference type="NCBI Taxonomy" id="1849047"/>
    <lineage>
        <taxon>Eukaryota</taxon>
        <taxon>Fungi</taxon>
        <taxon>Dikarya</taxon>
        <taxon>Ascomycota</taxon>
        <taxon>Pezizomycotina</taxon>
        <taxon>Leotiomycetes</taxon>
        <taxon>Helotiales</taxon>
        <taxon>Dermateaceae</taxon>
        <taxon>Coleophoma</taxon>
    </lineage>
</organism>
<dbReference type="Proteomes" id="UP000256645">
    <property type="component" value="Unassembled WGS sequence"/>
</dbReference>
<dbReference type="AlphaFoldDB" id="A0A3D8S916"/>
<keyword evidence="5 7" id="KW-0378">Hydrolase</keyword>
<keyword evidence="4 7" id="KW-0732">Signal</keyword>
<dbReference type="EMBL" id="PDLM01000003">
    <property type="protein sequence ID" value="RDW82856.1"/>
    <property type="molecule type" value="Genomic_DNA"/>
</dbReference>
<gene>
    <name evidence="8" type="ORF">BP6252_03968</name>
</gene>
<dbReference type="PANTHER" id="PTHR11802">
    <property type="entry name" value="SERINE PROTEASE FAMILY S10 SERINE CARBOXYPEPTIDASE"/>
    <property type="match status" value="1"/>
</dbReference>
<dbReference type="OrthoDB" id="443318at2759"/>
<proteinExistence type="inferred from homology"/>
<keyword evidence="9" id="KW-1185">Reference proteome</keyword>
<dbReference type="EC" id="3.4.16.-" evidence="7"/>
<dbReference type="STRING" id="1849047.A0A3D8S916"/>
<evidence type="ECO:0000313" key="9">
    <source>
        <dbReference type="Proteomes" id="UP000256645"/>
    </source>
</evidence>
<protein>
    <recommendedName>
        <fullName evidence="7">Carboxypeptidase</fullName>
        <ecNumber evidence="7">3.4.16.-</ecNumber>
    </recommendedName>
</protein>
<evidence type="ECO:0000256" key="2">
    <source>
        <dbReference type="ARBA" id="ARBA00022645"/>
    </source>
</evidence>
<dbReference type="InterPro" id="IPR001563">
    <property type="entry name" value="Peptidase_S10"/>
</dbReference>
<evidence type="ECO:0000313" key="8">
    <source>
        <dbReference type="EMBL" id="RDW82856.1"/>
    </source>
</evidence>
<reference evidence="8 9" key="1">
    <citation type="journal article" date="2018" name="IMA Fungus">
        <title>IMA Genome-F 9: Draft genome sequence of Annulohypoxylon stygium, Aspergillus mulundensis, Berkeleyomyces basicola (syn. Thielaviopsis basicola), Ceratocystis smalleyi, two Cercospora beticola strains, Coleophoma cylindrospora, Fusarium fracticaudum, Phialophora cf. hyalina, and Morchella septimelata.</title>
        <authorList>
            <person name="Wingfield B.D."/>
            <person name="Bills G.F."/>
            <person name="Dong Y."/>
            <person name="Huang W."/>
            <person name="Nel W.J."/>
            <person name="Swalarsk-Parry B.S."/>
            <person name="Vaghefi N."/>
            <person name="Wilken P.M."/>
            <person name="An Z."/>
            <person name="de Beer Z.W."/>
            <person name="De Vos L."/>
            <person name="Chen L."/>
            <person name="Duong T.A."/>
            <person name="Gao Y."/>
            <person name="Hammerbacher A."/>
            <person name="Kikkert J.R."/>
            <person name="Li Y."/>
            <person name="Li H."/>
            <person name="Li K."/>
            <person name="Li Q."/>
            <person name="Liu X."/>
            <person name="Ma X."/>
            <person name="Naidoo K."/>
            <person name="Pethybridge S.J."/>
            <person name="Sun J."/>
            <person name="Steenkamp E.T."/>
            <person name="van der Nest M.A."/>
            <person name="van Wyk S."/>
            <person name="Wingfield M.J."/>
            <person name="Xiong C."/>
            <person name="Yue Q."/>
            <person name="Zhang X."/>
        </authorList>
    </citation>
    <scope>NUCLEOTIDE SEQUENCE [LARGE SCALE GENOMIC DNA]</scope>
    <source>
        <strain evidence="8 9">BP6252</strain>
    </source>
</reference>
<dbReference type="PROSITE" id="PS00131">
    <property type="entry name" value="CARBOXYPEPT_SER_SER"/>
    <property type="match status" value="1"/>
</dbReference>
<dbReference type="InterPro" id="IPR018202">
    <property type="entry name" value="Ser_caboxypep_ser_AS"/>
</dbReference>
<sequence>MKAGTFIISTVTFRLVFASRDAFYAAHRQPLPHLTRPEAYTTTYHRDESKFRFLSKKTKPYIVESLPDVPYDVGEIYSGLIPIDKKNTSNALFFIFQPTIGVPRDEVTIFLNGGPGWSSFEGFFQENGRFTWAPGTYRPIENPYSWVNETNMLWVDQPIGTGYSIGTPTATTEEETAQEFIRFFKNFEKLFGIKNFKIYVTGESYAGRYVPYIAAAMLDKKDPEYFNVTGALLYDPCIGNWDFVQQEVTVVPFVRANNNVMGYNASFVSKVELLHQTCGYAGYIDTYLAYPPPGPQPAVFFDSSSLDNASCAVWEMLDHAAFSINPCFNVYAVNDGCPLLWDVLAHRTQFDYIPAGAVAYPNRSDVKAALHAPDIDWYLDQHHPVFLAGGGSGGPEKAGDTSADPIQKVLPQVIEATNRVLVSNGDLDMIIITNGTLLAIQNMTWNGALGFQTAPSEDMVVEIPDLEYTTAFNNGPQKGRDGPQGVVGLKHYERGLMWTQTYLGTHVQPESQPRAALRHLQWVLGRIDEL</sequence>
<dbReference type="Gene3D" id="3.40.50.1820">
    <property type="entry name" value="alpha/beta hydrolase"/>
    <property type="match status" value="1"/>
</dbReference>
<dbReference type="InterPro" id="IPR029058">
    <property type="entry name" value="AB_hydrolase_fold"/>
</dbReference>
<dbReference type="PRINTS" id="PR00724">
    <property type="entry name" value="CRBOXYPTASEC"/>
</dbReference>
<keyword evidence="2 7" id="KW-0121">Carboxypeptidase</keyword>
<evidence type="ECO:0000256" key="4">
    <source>
        <dbReference type="ARBA" id="ARBA00022729"/>
    </source>
</evidence>
<evidence type="ECO:0000256" key="3">
    <source>
        <dbReference type="ARBA" id="ARBA00022670"/>
    </source>
</evidence>
<evidence type="ECO:0000256" key="7">
    <source>
        <dbReference type="RuleBase" id="RU361156"/>
    </source>
</evidence>
<dbReference type="GO" id="GO:0004185">
    <property type="term" value="F:serine-type carboxypeptidase activity"/>
    <property type="evidence" value="ECO:0007669"/>
    <property type="project" value="UniProtKB-UniRule"/>
</dbReference>
<evidence type="ECO:0000256" key="5">
    <source>
        <dbReference type="ARBA" id="ARBA00022801"/>
    </source>
</evidence>
<dbReference type="SUPFAM" id="SSF53474">
    <property type="entry name" value="alpha/beta-Hydrolases"/>
    <property type="match status" value="1"/>
</dbReference>
<dbReference type="PANTHER" id="PTHR11802:SF479">
    <property type="entry name" value="CARBOXYPEPTIDASE"/>
    <property type="match status" value="1"/>
</dbReference>
<dbReference type="GO" id="GO:0006508">
    <property type="term" value="P:proteolysis"/>
    <property type="evidence" value="ECO:0007669"/>
    <property type="project" value="UniProtKB-KW"/>
</dbReference>
<comment type="similarity">
    <text evidence="1 7">Belongs to the peptidase S10 family.</text>
</comment>
<evidence type="ECO:0000256" key="1">
    <source>
        <dbReference type="ARBA" id="ARBA00009431"/>
    </source>
</evidence>
<evidence type="ECO:0000256" key="6">
    <source>
        <dbReference type="ARBA" id="ARBA00023180"/>
    </source>
</evidence>
<accession>A0A3D8S916</accession>
<feature type="signal peptide" evidence="7">
    <location>
        <begin position="1"/>
        <end position="18"/>
    </location>
</feature>
<dbReference type="Pfam" id="PF00450">
    <property type="entry name" value="Peptidase_S10"/>
    <property type="match status" value="1"/>
</dbReference>
<comment type="caution">
    <text evidence="8">The sequence shown here is derived from an EMBL/GenBank/DDBJ whole genome shotgun (WGS) entry which is preliminary data.</text>
</comment>
<name>A0A3D8S916_9HELO</name>
<keyword evidence="6" id="KW-0325">Glycoprotein</keyword>